<proteinExistence type="predicted"/>
<reference evidence="2 3" key="1">
    <citation type="submission" date="2015-06" db="EMBL/GenBank/DDBJ databases">
        <title>R. anatipestifer strain HXb2 is the most virulent strain so far, and the genome sequence would help us uncover the pathogenesis.</title>
        <authorList>
            <person name="Hu Q."/>
            <person name="Qi J."/>
            <person name="Bo H."/>
            <person name="Liu G."/>
            <person name="Tao M."/>
            <person name="Ding Y."/>
            <person name="Xue Y."/>
        </authorList>
    </citation>
    <scope>NUCLEOTIDE SEQUENCE [LARGE SCALE GENOMIC DNA]</scope>
    <source>
        <strain evidence="2 3">HXb2</strain>
    </source>
</reference>
<evidence type="ECO:0000313" key="3">
    <source>
        <dbReference type="Proteomes" id="UP000189883"/>
    </source>
</evidence>
<evidence type="ECO:0000256" key="1">
    <source>
        <dbReference type="SAM" id="Phobius"/>
    </source>
</evidence>
<dbReference type="EMBL" id="CP011859">
    <property type="protein sequence ID" value="AQY21715.1"/>
    <property type="molecule type" value="Genomic_DNA"/>
</dbReference>
<evidence type="ECO:0000313" key="2">
    <source>
        <dbReference type="EMBL" id="AQY21715.1"/>
    </source>
</evidence>
<evidence type="ECO:0008006" key="4">
    <source>
        <dbReference type="Google" id="ProtNLM"/>
    </source>
</evidence>
<keyword evidence="1" id="KW-0812">Transmembrane</keyword>
<dbReference type="SUPFAM" id="SSF52266">
    <property type="entry name" value="SGNH hydrolase"/>
    <property type="match status" value="1"/>
</dbReference>
<gene>
    <name evidence="2" type="ORF">AB406_0758</name>
</gene>
<sequence length="310" mass="35412">MKSFIKKIIFFSIFGSVFYVVVLPIWSQIMPPFMAKNVRNCVGCYGHLFSRTRDVSKLEKSPDILFLGSSHAYRGFDTRVFSKNGITAFNLGSSSQSPINTQVLLKQYLDRIKPKMIVYEVYAGTLSADGVESSLDMLSNNKIDANAIEMVQRTRHLAVFNTAIYGLYRQVLGLNKTFSEPSIQNDDVYVQGGGFVETKFRKNPMLEEAKGKWELNPKQIDALKENLDYIKKRNIPYILVQAPITKKLYESKTNNKSVDSLLSTMGTYKNFYGELPLNDTIDFYDSNHLNQEAVVKFNESFITYLKTLKR</sequence>
<keyword evidence="1" id="KW-0472">Membrane</keyword>
<name>A0A1S7DRK2_RIEAN</name>
<protein>
    <recommendedName>
        <fullName evidence="4">SGNH/GDSL hydrolase family protein</fullName>
    </recommendedName>
</protein>
<dbReference type="AlphaFoldDB" id="A0A1S7DRK2"/>
<feature type="transmembrane region" description="Helical" evidence="1">
    <location>
        <begin position="7"/>
        <end position="26"/>
    </location>
</feature>
<keyword evidence="1" id="KW-1133">Transmembrane helix</keyword>
<dbReference type="RefSeq" id="WP_079206992.1">
    <property type="nucleotide sequence ID" value="NZ_CP011859.1"/>
</dbReference>
<organism evidence="2 3">
    <name type="scientific">Riemerella anatipestifer</name>
    <name type="common">Moraxella anatipestifer</name>
    <dbReference type="NCBI Taxonomy" id="34085"/>
    <lineage>
        <taxon>Bacteria</taxon>
        <taxon>Pseudomonadati</taxon>
        <taxon>Bacteroidota</taxon>
        <taxon>Flavobacteriia</taxon>
        <taxon>Flavobacteriales</taxon>
        <taxon>Weeksellaceae</taxon>
        <taxon>Riemerella</taxon>
    </lineage>
</organism>
<dbReference type="Proteomes" id="UP000189883">
    <property type="component" value="Chromosome"/>
</dbReference>
<accession>A0A1S7DRK2</accession>